<dbReference type="GO" id="GO:0004813">
    <property type="term" value="F:alanine-tRNA ligase activity"/>
    <property type="evidence" value="ECO:0007669"/>
    <property type="project" value="UniProtKB-UniRule"/>
</dbReference>
<evidence type="ECO:0000259" key="16">
    <source>
        <dbReference type="PROSITE" id="PS50860"/>
    </source>
</evidence>
<keyword evidence="15" id="KW-0175">Coiled coil</keyword>
<dbReference type="EMBL" id="PNHE01000023">
    <property type="protein sequence ID" value="PMC58150.1"/>
    <property type="molecule type" value="Genomic_DNA"/>
</dbReference>
<proteinExistence type="inferred from homology"/>
<comment type="domain">
    <text evidence="14">Consists of three domains; the N-terminal catalytic domain, the editing domain and the C-terminal C-Ala domain. The editing domain removes incorrectly charged amino acids, while the C-Ala domain, along with tRNA(Ala), serves as a bridge to cooperatively bring together the editing and aminoacylation centers thus stimulating deacylation of misacylated tRNAs.</text>
</comment>
<comment type="caution">
    <text evidence="17">The sequence shown here is derived from an EMBL/GenBank/DDBJ whole genome shotgun (WGS) entry which is preliminary data.</text>
</comment>
<keyword evidence="3 14" id="KW-0820">tRNA-binding</keyword>
<dbReference type="SMART" id="SM00863">
    <property type="entry name" value="tRNA_SAD"/>
    <property type="match status" value="1"/>
</dbReference>
<evidence type="ECO:0000256" key="15">
    <source>
        <dbReference type="SAM" id="Coils"/>
    </source>
</evidence>
<keyword evidence="6 14" id="KW-0547">Nucleotide-binding</keyword>
<keyword evidence="5 14" id="KW-0479">Metal-binding</keyword>
<dbReference type="Gene3D" id="3.10.310.40">
    <property type="match status" value="1"/>
</dbReference>
<dbReference type="FunFam" id="3.30.930.10:FF:000046">
    <property type="entry name" value="Alanine--tRNA ligase"/>
    <property type="match status" value="1"/>
</dbReference>
<comment type="function">
    <text evidence="12 14">Catalyzes the attachment of alanine to tRNA(Ala) in a two-step reaction: alanine is first activated by ATP to form Ala-AMP and then transferred to the acceptor end of tRNA(Ala). Also edits incorrectly charged Ser-tRNA(Ala) and Gly-tRNA(Ala) via its editing domain.</text>
</comment>
<comment type="similarity">
    <text evidence="1 14">Belongs to the class-II aminoacyl-tRNA synthetase family.</text>
</comment>
<dbReference type="Gene3D" id="2.40.30.130">
    <property type="match status" value="1"/>
</dbReference>
<evidence type="ECO:0000256" key="3">
    <source>
        <dbReference type="ARBA" id="ARBA00022555"/>
    </source>
</evidence>
<sequence length="883" mass="99823">MKQLTSSQTRQMFLDFFKQKQHEIIPSASLVPVNDPTLLWINSGVAALKKYFDGTQTPDNPRLANSQKSIRTNDIENVGHTARHHTLFEMLGNFSIGEYFKEEAIAWAWEFLTHEDWLDFEPEKLWVTYYPEDKETVEIWKKQPHFISDHLIPIEDNFWDIGAGPCGPNSEIFYDRGPEYNDLPEDHPESYAGGENERWLEMWNLVFSQFNHLPDDTYDPLPHKNIDTGMGLERLMSVIQDTPTNFETDLFLPIIRRIEELSHKKYGEDAQLDISFKVIADHARAVTFAISDGALPSNEGRGYIIRRLIRRSVMHARRLGINGTFLKELVPVIVNIMADFYPELETEASFVQDVLTHEEERFHETIEGGEQQLQRVMDELKANQQTMISGSQAFQLYDTFGFPMELTMELAQESGFTVDEEGFHKAMEEQRQRARAARSDESSMAVQSDLLTSIDAPFEFVGYDQMEAEGVVEAIVYEDESVKELPVHQQGWLFFDQSPFYAEMGGQVADKGFIYSNNEVIGKVIDVQKAPRGQYMHLVESAEQPLNVGQTYTLAVNSSKRRDINKNHTATHLLHRALQKILGEHTHQAGSYVGPDRLRFDFSHFGKVTPEQLEEIEDYVNDWIRRGVNVQITQMPLEEAKALGATALFGEKYGDEVRVVDIAGESIELCGGTHVANTSDIGTFKLMSEAGIGAGIRRIEALTGQGAIEDYQQKEALLKDVQHQLKVAELDQVVNRIQQLQEELKATESQLESLNAQLMQQESQAIFNQVEEIEGVTYIAAHIPNQSMDSLRQLGDMWRQKGTSNVLVVATDNEDRANLMVLVDDETIKKGLKAGDLIKPLAQMIGGGGGGRPQMAQAGGKAPEKIAEMLRAVPSTVEMLLKH</sequence>
<keyword evidence="9 14" id="KW-0694">RNA-binding</keyword>
<dbReference type="InterPro" id="IPR018164">
    <property type="entry name" value="Ala-tRNA-synth_IIc_N"/>
</dbReference>
<dbReference type="RefSeq" id="WP_102233347.1">
    <property type="nucleotide sequence ID" value="NZ_PNHE01000023.1"/>
</dbReference>
<feature type="binding site" evidence="14">
    <location>
        <position position="572"/>
    </location>
    <ligand>
        <name>Zn(2+)</name>
        <dbReference type="ChEBI" id="CHEBI:29105"/>
    </ligand>
</feature>
<dbReference type="SUPFAM" id="SSF50447">
    <property type="entry name" value="Translation proteins"/>
    <property type="match status" value="1"/>
</dbReference>
<evidence type="ECO:0000256" key="2">
    <source>
        <dbReference type="ARBA" id="ARBA00022490"/>
    </source>
</evidence>
<evidence type="ECO:0000256" key="5">
    <source>
        <dbReference type="ARBA" id="ARBA00022723"/>
    </source>
</evidence>
<evidence type="ECO:0000256" key="12">
    <source>
        <dbReference type="ARBA" id="ARBA00024779"/>
    </source>
</evidence>
<dbReference type="Pfam" id="PF01411">
    <property type="entry name" value="tRNA-synt_2c"/>
    <property type="match status" value="1"/>
</dbReference>
<keyword evidence="4 14" id="KW-0436">Ligase</keyword>
<dbReference type="GO" id="GO:0000049">
    <property type="term" value="F:tRNA binding"/>
    <property type="evidence" value="ECO:0007669"/>
    <property type="project" value="UniProtKB-KW"/>
</dbReference>
<evidence type="ECO:0000256" key="7">
    <source>
        <dbReference type="ARBA" id="ARBA00022833"/>
    </source>
</evidence>
<dbReference type="PANTHER" id="PTHR11777:SF9">
    <property type="entry name" value="ALANINE--TRNA LIGASE, CYTOPLASMIC"/>
    <property type="match status" value="1"/>
</dbReference>
<feature type="coiled-coil region" evidence="15">
    <location>
        <begin position="711"/>
        <end position="764"/>
    </location>
</feature>
<evidence type="ECO:0000256" key="1">
    <source>
        <dbReference type="ARBA" id="ARBA00008226"/>
    </source>
</evidence>
<dbReference type="InterPro" id="IPR050058">
    <property type="entry name" value="Ala-tRNA_ligase"/>
</dbReference>
<accession>A0A2N6SM62</accession>
<feature type="binding site" evidence="14">
    <location>
        <position position="568"/>
    </location>
    <ligand>
        <name>Zn(2+)</name>
        <dbReference type="ChEBI" id="CHEBI:29105"/>
    </ligand>
</feature>
<dbReference type="InterPro" id="IPR018162">
    <property type="entry name" value="Ala-tRNA-ligase_IIc_anticod-bd"/>
</dbReference>
<feature type="domain" description="Alanyl-transfer RNA synthetases family profile" evidence="16">
    <location>
        <begin position="4"/>
        <end position="713"/>
    </location>
</feature>
<dbReference type="InterPro" id="IPR003156">
    <property type="entry name" value="DHHA1_dom"/>
</dbReference>
<comment type="subcellular location">
    <subcellularLocation>
        <location evidence="14">Cytoplasm</location>
    </subcellularLocation>
</comment>
<dbReference type="FunFam" id="3.30.54.20:FF:000001">
    <property type="entry name" value="Alanine--tRNA ligase"/>
    <property type="match status" value="1"/>
</dbReference>
<dbReference type="SUPFAM" id="SSF55681">
    <property type="entry name" value="Class II aaRS and biotin synthetases"/>
    <property type="match status" value="1"/>
</dbReference>
<dbReference type="Proteomes" id="UP000235682">
    <property type="component" value="Unassembled WGS sequence"/>
</dbReference>
<evidence type="ECO:0000256" key="8">
    <source>
        <dbReference type="ARBA" id="ARBA00022840"/>
    </source>
</evidence>
<dbReference type="EC" id="6.1.1.7" evidence="14"/>
<dbReference type="Gene3D" id="3.30.930.10">
    <property type="entry name" value="Bira Bifunctional Protein, Domain 2"/>
    <property type="match status" value="1"/>
</dbReference>
<dbReference type="Pfam" id="PF07973">
    <property type="entry name" value="tRNA_SAD"/>
    <property type="match status" value="1"/>
</dbReference>
<feature type="binding site" evidence="14">
    <location>
        <position position="670"/>
    </location>
    <ligand>
        <name>Zn(2+)</name>
        <dbReference type="ChEBI" id="CHEBI:29105"/>
    </ligand>
</feature>
<evidence type="ECO:0000256" key="10">
    <source>
        <dbReference type="ARBA" id="ARBA00022917"/>
    </source>
</evidence>
<dbReference type="HAMAP" id="MF_00036_B">
    <property type="entry name" value="Ala_tRNA_synth_B"/>
    <property type="match status" value="1"/>
</dbReference>
<dbReference type="SUPFAM" id="SSF101353">
    <property type="entry name" value="Putative anticodon-binding domain of alanyl-tRNA synthetase (AlaRS)"/>
    <property type="match status" value="1"/>
</dbReference>
<dbReference type="GO" id="GO:0140096">
    <property type="term" value="F:catalytic activity, acting on a protein"/>
    <property type="evidence" value="ECO:0007669"/>
    <property type="project" value="UniProtKB-ARBA"/>
</dbReference>
<dbReference type="InterPro" id="IPR002318">
    <property type="entry name" value="Ala-tRNA-lgiase_IIc"/>
</dbReference>
<keyword evidence="2 14" id="KW-0963">Cytoplasm</keyword>
<keyword evidence="7 14" id="KW-0862">Zinc</keyword>
<dbReference type="PRINTS" id="PR00980">
    <property type="entry name" value="TRNASYNTHALA"/>
</dbReference>
<evidence type="ECO:0000256" key="4">
    <source>
        <dbReference type="ARBA" id="ARBA00022598"/>
    </source>
</evidence>
<keyword evidence="18" id="KW-1185">Reference proteome</keyword>
<protein>
    <recommendedName>
        <fullName evidence="14">Alanine--tRNA ligase</fullName>
        <ecNumber evidence="14">6.1.1.7</ecNumber>
    </recommendedName>
    <alternativeName>
        <fullName evidence="14">Alanyl-tRNA synthetase</fullName>
        <shortName evidence="14">AlaRS</shortName>
    </alternativeName>
</protein>
<dbReference type="InterPro" id="IPR009000">
    <property type="entry name" value="Transl_B-barrel_sf"/>
</dbReference>
<dbReference type="GO" id="GO:0002161">
    <property type="term" value="F:aminoacyl-tRNA deacylase activity"/>
    <property type="evidence" value="ECO:0007669"/>
    <property type="project" value="TreeGrafter"/>
</dbReference>
<evidence type="ECO:0000256" key="6">
    <source>
        <dbReference type="ARBA" id="ARBA00022741"/>
    </source>
</evidence>
<gene>
    <name evidence="14" type="primary">alaS</name>
    <name evidence="17" type="ORF">CJ205_05770</name>
</gene>
<reference evidence="17 18" key="1">
    <citation type="submission" date="2017-09" db="EMBL/GenBank/DDBJ databases">
        <title>Bacterial strain isolated from the female urinary microbiota.</title>
        <authorList>
            <person name="Thomas-White K."/>
            <person name="Kumar N."/>
            <person name="Forster S."/>
            <person name="Putonti C."/>
            <person name="Lawley T."/>
            <person name="Wolfe A.J."/>
        </authorList>
    </citation>
    <scope>NUCLEOTIDE SEQUENCE [LARGE SCALE GENOMIC DNA]</scope>
    <source>
        <strain evidence="17 18">UMB0852</strain>
    </source>
</reference>
<dbReference type="GO" id="GO:0006419">
    <property type="term" value="P:alanyl-tRNA aminoacylation"/>
    <property type="evidence" value="ECO:0007669"/>
    <property type="project" value="UniProtKB-UniRule"/>
</dbReference>
<dbReference type="InterPro" id="IPR018165">
    <property type="entry name" value="Ala-tRNA-synth_IIc_core"/>
</dbReference>
<comment type="catalytic activity">
    <reaction evidence="13 14">
        <text>tRNA(Ala) + L-alanine + ATP = L-alanyl-tRNA(Ala) + AMP + diphosphate</text>
        <dbReference type="Rhea" id="RHEA:12540"/>
        <dbReference type="Rhea" id="RHEA-COMP:9657"/>
        <dbReference type="Rhea" id="RHEA-COMP:9923"/>
        <dbReference type="ChEBI" id="CHEBI:30616"/>
        <dbReference type="ChEBI" id="CHEBI:33019"/>
        <dbReference type="ChEBI" id="CHEBI:57972"/>
        <dbReference type="ChEBI" id="CHEBI:78442"/>
        <dbReference type="ChEBI" id="CHEBI:78497"/>
        <dbReference type="ChEBI" id="CHEBI:456215"/>
        <dbReference type="EC" id="6.1.1.7"/>
    </reaction>
</comment>
<dbReference type="Gene3D" id="3.30.54.20">
    <property type="match status" value="1"/>
</dbReference>
<dbReference type="Pfam" id="PF02272">
    <property type="entry name" value="DHHA1"/>
    <property type="match status" value="1"/>
</dbReference>
<evidence type="ECO:0000313" key="18">
    <source>
        <dbReference type="Proteomes" id="UP000235682"/>
    </source>
</evidence>
<dbReference type="Gene3D" id="6.10.250.550">
    <property type="match status" value="1"/>
</dbReference>
<keyword evidence="8 14" id="KW-0067">ATP-binding</keyword>
<keyword evidence="11 14" id="KW-0030">Aminoacyl-tRNA synthetase</keyword>
<evidence type="ECO:0000256" key="13">
    <source>
        <dbReference type="ARBA" id="ARBA00048300"/>
    </source>
</evidence>
<dbReference type="InterPro" id="IPR045864">
    <property type="entry name" value="aa-tRNA-synth_II/BPL/LPL"/>
</dbReference>
<dbReference type="NCBIfam" id="TIGR00344">
    <property type="entry name" value="alaS"/>
    <property type="match status" value="1"/>
</dbReference>
<dbReference type="PANTHER" id="PTHR11777">
    <property type="entry name" value="ALANYL-TRNA SYNTHETASE"/>
    <property type="match status" value="1"/>
</dbReference>
<dbReference type="InterPro" id="IPR023033">
    <property type="entry name" value="Ala_tRNA_ligase_euk/bac"/>
</dbReference>
<evidence type="ECO:0000256" key="9">
    <source>
        <dbReference type="ARBA" id="ARBA00022884"/>
    </source>
</evidence>
<feature type="binding site" evidence="14">
    <location>
        <position position="674"/>
    </location>
    <ligand>
        <name>Zn(2+)</name>
        <dbReference type="ChEBI" id="CHEBI:29105"/>
    </ligand>
</feature>
<dbReference type="GO" id="GO:0008270">
    <property type="term" value="F:zinc ion binding"/>
    <property type="evidence" value="ECO:0007669"/>
    <property type="project" value="UniProtKB-UniRule"/>
</dbReference>
<dbReference type="GO" id="GO:0005524">
    <property type="term" value="F:ATP binding"/>
    <property type="evidence" value="ECO:0007669"/>
    <property type="project" value="UniProtKB-UniRule"/>
</dbReference>
<dbReference type="Gene3D" id="3.30.980.10">
    <property type="entry name" value="Threonyl-trna Synthetase, Chain A, domain 2"/>
    <property type="match status" value="1"/>
</dbReference>
<evidence type="ECO:0000256" key="14">
    <source>
        <dbReference type="HAMAP-Rule" id="MF_00036"/>
    </source>
</evidence>
<organism evidence="17 18">
    <name type="scientific">Dolosicoccus paucivorans</name>
    <dbReference type="NCBI Taxonomy" id="84521"/>
    <lineage>
        <taxon>Bacteria</taxon>
        <taxon>Bacillati</taxon>
        <taxon>Bacillota</taxon>
        <taxon>Bacilli</taxon>
        <taxon>Lactobacillales</taxon>
        <taxon>Aerococcaceae</taxon>
        <taxon>Dolosicoccus</taxon>
    </lineage>
</organism>
<dbReference type="InterPro" id="IPR018163">
    <property type="entry name" value="Thr/Ala-tRNA-synth_IIc_edit"/>
</dbReference>
<dbReference type="STRING" id="84521.SAMN04487994_10048"/>
<dbReference type="InterPro" id="IPR012947">
    <property type="entry name" value="tRNA_SAD"/>
</dbReference>
<comment type="cofactor">
    <cofactor evidence="14">
        <name>Zn(2+)</name>
        <dbReference type="ChEBI" id="CHEBI:29105"/>
    </cofactor>
    <text evidence="14">Binds 1 zinc ion per subunit.</text>
</comment>
<dbReference type="AlphaFoldDB" id="A0A2N6SM62"/>
<name>A0A2N6SM62_9LACT</name>
<dbReference type="CDD" id="cd00673">
    <property type="entry name" value="AlaRS_core"/>
    <property type="match status" value="1"/>
</dbReference>
<evidence type="ECO:0000313" key="17">
    <source>
        <dbReference type="EMBL" id="PMC58150.1"/>
    </source>
</evidence>
<evidence type="ECO:0000256" key="11">
    <source>
        <dbReference type="ARBA" id="ARBA00023146"/>
    </source>
</evidence>
<dbReference type="FunFam" id="3.10.310.40:FF:000001">
    <property type="entry name" value="Alanine--tRNA ligase"/>
    <property type="match status" value="1"/>
</dbReference>
<dbReference type="PROSITE" id="PS50860">
    <property type="entry name" value="AA_TRNA_LIGASE_II_ALA"/>
    <property type="match status" value="1"/>
</dbReference>
<dbReference type="FunFam" id="3.30.980.10:FF:000004">
    <property type="entry name" value="Alanine--tRNA ligase, cytoplasmic"/>
    <property type="match status" value="1"/>
</dbReference>
<dbReference type="GO" id="GO:0016740">
    <property type="term" value="F:transferase activity"/>
    <property type="evidence" value="ECO:0007669"/>
    <property type="project" value="UniProtKB-ARBA"/>
</dbReference>
<keyword evidence="10 14" id="KW-0648">Protein biosynthesis</keyword>
<dbReference type="GO" id="GO:0005829">
    <property type="term" value="C:cytosol"/>
    <property type="evidence" value="ECO:0007669"/>
    <property type="project" value="TreeGrafter"/>
</dbReference>
<dbReference type="SUPFAM" id="SSF55186">
    <property type="entry name" value="ThrRS/AlaRS common domain"/>
    <property type="match status" value="1"/>
</dbReference>